<accession>A0ABX9EAT0</accession>
<evidence type="ECO:0000313" key="2">
    <source>
        <dbReference type="Proteomes" id="UP000248714"/>
    </source>
</evidence>
<gene>
    <name evidence="1" type="ORF">C8D87_104137</name>
</gene>
<keyword evidence="2" id="KW-1185">Reference proteome</keyword>
<protein>
    <recommendedName>
        <fullName evidence="3">Secreted protein</fullName>
    </recommendedName>
</protein>
<dbReference type="EMBL" id="QLTT01000004">
    <property type="protein sequence ID" value="RAS65590.1"/>
    <property type="molecule type" value="Genomic_DNA"/>
</dbReference>
<reference evidence="1 2" key="1">
    <citation type="submission" date="2018-06" db="EMBL/GenBank/DDBJ databases">
        <title>Genomic Encyclopedia of Type Strains, Phase IV (KMG-IV): sequencing the most valuable type-strain genomes for metagenomic binning, comparative biology and taxonomic classification.</title>
        <authorList>
            <person name="Goeker M."/>
        </authorList>
    </citation>
    <scope>NUCLEOTIDE SEQUENCE [LARGE SCALE GENOMIC DNA]</scope>
    <source>
        <strain evidence="1 2">DSM 45479</strain>
    </source>
</reference>
<dbReference type="Proteomes" id="UP000248714">
    <property type="component" value="Unassembled WGS sequence"/>
</dbReference>
<evidence type="ECO:0008006" key="3">
    <source>
        <dbReference type="Google" id="ProtNLM"/>
    </source>
</evidence>
<proteinExistence type="predicted"/>
<sequence>MRSWSRAVTAVLAVGVVAVSGVWVASAGESSAADEQQSLVEDFAYPGAARILAEDNVKLVSGDGHIVYAPCAQQPVNGIGVIEVRSTDFSVGKNDGLVCFKVLGDTGSLVLLIPDVFEIRGDGFGSTPGHKGTAEVKAQSGESRTVVLNPNGSQQVGIGRPNGVPETLLKLEVKP</sequence>
<name>A0ABX9EAT0_9PSEU</name>
<evidence type="ECO:0000313" key="1">
    <source>
        <dbReference type="EMBL" id="RAS65590.1"/>
    </source>
</evidence>
<comment type="caution">
    <text evidence="1">The sequence shown here is derived from an EMBL/GenBank/DDBJ whole genome shotgun (WGS) entry which is preliminary data.</text>
</comment>
<organism evidence="1 2">
    <name type="scientific">Lentzea atacamensis</name>
    <dbReference type="NCBI Taxonomy" id="531938"/>
    <lineage>
        <taxon>Bacteria</taxon>
        <taxon>Bacillati</taxon>
        <taxon>Actinomycetota</taxon>
        <taxon>Actinomycetes</taxon>
        <taxon>Pseudonocardiales</taxon>
        <taxon>Pseudonocardiaceae</taxon>
        <taxon>Lentzea</taxon>
    </lineage>
</organism>